<dbReference type="Gene3D" id="3.40.47.10">
    <property type="match status" value="1"/>
</dbReference>
<dbReference type="AlphaFoldDB" id="A4TY62"/>
<dbReference type="InterPro" id="IPR014031">
    <property type="entry name" value="Ketoacyl_synth_C"/>
</dbReference>
<dbReference type="Pfam" id="PF00109">
    <property type="entry name" value="ketoacyl-synt"/>
    <property type="match status" value="1"/>
</dbReference>
<dbReference type="CDD" id="cd00834">
    <property type="entry name" value="KAS_I_II"/>
    <property type="match status" value="1"/>
</dbReference>
<gene>
    <name evidence="5" type="ORF">MGR_3419</name>
</gene>
<dbReference type="GO" id="GO:0004315">
    <property type="term" value="F:3-oxoacyl-[acyl-carrier-protein] synthase activity"/>
    <property type="evidence" value="ECO:0007669"/>
    <property type="project" value="InterPro"/>
</dbReference>
<dbReference type="InterPro" id="IPR020841">
    <property type="entry name" value="PKS_Beta-ketoAc_synthase_dom"/>
</dbReference>
<sequence length="413" mass="42282">MVWLRHLAQPGVGVPHPRRFQPVAVMSALLYLPAMAVATCLGLGKESNMRGLLAGDRGGLIQRAGDPVPLGHLPEEPNQPGDSRNNRLLAWLLAEMAEPLAKAVARYGRHRIAVVVGTSTSGIAEGEAALARRLNTGSWPDGFHYSQQETGSAASFIADNLGLTGPAYVVGTACSSSAKVFASARRLIRQGLADAAIVGGADTLCGLTVAGFSALGAVSPQPCLPFSAQRRGITIGEGGALFLLSPDPAEIALLGVGERSDAHHLSAPEPDGRGARETMEAALADAGLRPDQIAYVNLHGTATQLNDAMEARAVNALFGPHVPCSSTKALTGHTLGAAGAVEAALLWLTLSSGWNPAGLLPPQAGDASLDPEMPPIHLVQGGETLPAIGPVAGLSSSFAFGGSNCALVLGRTS</sequence>
<evidence type="ECO:0000256" key="2">
    <source>
        <dbReference type="ARBA" id="ARBA00022679"/>
    </source>
</evidence>
<evidence type="ECO:0000259" key="4">
    <source>
        <dbReference type="PROSITE" id="PS52004"/>
    </source>
</evidence>
<comment type="similarity">
    <text evidence="1 3">Belongs to the thiolase-like superfamily. Beta-ketoacyl-ACP synthases family.</text>
</comment>
<dbReference type="PANTHER" id="PTHR11712:SF320">
    <property type="entry name" value="BETA-KETOACYL SYNTHASE"/>
    <property type="match status" value="1"/>
</dbReference>
<evidence type="ECO:0000256" key="1">
    <source>
        <dbReference type="ARBA" id="ARBA00008467"/>
    </source>
</evidence>
<dbReference type="GO" id="GO:0006633">
    <property type="term" value="P:fatty acid biosynthetic process"/>
    <property type="evidence" value="ECO:0007669"/>
    <property type="project" value="InterPro"/>
</dbReference>
<dbReference type="InterPro" id="IPR014030">
    <property type="entry name" value="Ketoacyl_synth_N"/>
</dbReference>
<reference evidence="5" key="1">
    <citation type="journal article" date="2007" name="J. Bacteriol.">
        <title>Comparative genome analysis of four magnetotactic bacteria reveals a complex set of group-specific genes implicated in magnetosome biomineralization and function.</title>
        <authorList>
            <person name="Richter M."/>
            <person name="Kube M."/>
            <person name="Bazylinski D.A."/>
            <person name="Lombardot T."/>
            <person name="Gloeckner F.O."/>
            <person name="Reinhardt R."/>
            <person name="Schueler D."/>
        </authorList>
    </citation>
    <scope>NUCLEOTIDE SEQUENCE</scope>
    <source>
        <strain evidence="5">MSR-1</strain>
    </source>
</reference>
<dbReference type="PROSITE" id="PS52004">
    <property type="entry name" value="KS3_2"/>
    <property type="match status" value="1"/>
</dbReference>
<dbReference type="SUPFAM" id="SSF53901">
    <property type="entry name" value="Thiolase-like"/>
    <property type="match status" value="2"/>
</dbReference>
<evidence type="ECO:0000256" key="3">
    <source>
        <dbReference type="RuleBase" id="RU003694"/>
    </source>
</evidence>
<name>A4TY62_9PROT</name>
<dbReference type="InterPro" id="IPR018201">
    <property type="entry name" value="Ketoacyl_synth_AS"/>
</dbReference>
<protein>
    <submittedName>
        <fullName evidence="5">Beta-ketoacyl synthase:Beta-ketoacyl synthase</fullName>
    </submittedName>
</protein>
<dbReference type="NCBIfam" id="NF006618">
    <property type="entry name" value="PRK09185.1"/>
    <property type="match status" value="1"/>
</dbReference>
<organism evidence="5">
    <name type="scientific">Magnetospirillum gryphiswaldense</name>
    <dbReference type="NCBI Taxonomy" id="55518"/>
    <lineage>
        <taxon>Bacteria</taxon>
        <taxon>Pseudomonadati</taxon>
        <taxon>Pseudomonadota</taxon>
        <taxon>Alphaproteobacteria</taxon>
        <taxon>Rhodospirillales</taxon>
        <taxon>Rhodospirillaceae</taxon>
        <taxon>Magnetospirillum</taxon>
    </lineage>
</organism>
<dbReference type="InterPro" id="IPR000794">
    <property type="entry name" value="Beta-ketoacyl_synthase"/>
</dbReference>
<dbReference type="PANTHER" id="PTHR11712">
    <property type="entry name" value="POLYKETIDE SYNTHASE-RELATED"/>
    <property type="match status" value="1"/>
</dbReference>
<dbReference type="Pfam" id="PF02801">
    <property type="entry name" value="Ketoacyl-synt_C"/>
    <property type="match status" value="1"/>
</dbReference>
<dbReference type="GO" id="GO:0005829">
    <property type="term" value="C:cytosol"/>
    <property type="evidence" value="ECO:0007669"/>
    <property type="project" value="TreeGrafter"/>
</dbReference>
<accession>A4TY62</accession>
<dbReference type="EMBL" id="CU459003">
    <property type="protein sequence ID" value="CAM75569.1"/>
    <property type="molecule type" value="Genomic_DNA"/>
</dbReference>
<dbReference type="SMART" id="SM00825">
    <property type="entry name" value="PKS_KS"/>
    <property type="match status" value="1"/>
</dbReference>
<dbReference type="PROSITE" id="PS00606">
    <property type="entry name" value="KS3_1"/>
    <property type="match status" value="1"/>
</dbReference>
<evidence type="ECO:0000313" key="5">
    <source>
        <dbReference type="EMBL" id="CAM75569.1"/>
    </source>
</evidence>
<keyword evidence="2 3" id="KW-0808">Transferase</keyword>
<dbReference type="InterPro" id="IPR016039">
    <property type="entry name" value="Thiolase-like"/>
</dbReference>
<proteinExistence type="inferred from homology"/>
<feature type="domain" description="Ketosynthase family 3 (KS3)" evidence="4">
    <location>
        <begin position="1"/>
        <end position="411"/>
    </location>
</feature>